<dbReference type="GO" id="GO:0005576">
    <property type="term" value="C:extracellular region"/>
    <property type="evidence" value="ECO:0007669"/>
    <property type="project" value="InterPro"/>
</dbReference>
<sequence>MCNKKDPSCVPCSVRLPSCEGQPDGKRPFGVFDPKYFTCFKNRTLDLQMCTDGYFDLRAQKCVPHTSSTLGFYCRLHPTEKLRYPGDCAKYYDCSKKGNTMADRLSECKYPDLFDVDSLRCRNFTDVNCTTRMEPQAPCKKLYDQNLCSQGNKSCTPCPDRHADCRGLPNGVNPYPGKLWTAGYIECFLNRTMNQSICNIGYFNPVKHQCVEDIESSTIPDYCKAHPTAVIASDTNCAKYYNCSDVKSRIGGNAVECKYPDLFSTTTNQCENFTLVQCKNRTEPQAPCQYDQNLCHRTNSSCLPCPERLPSCIGLPDGVNQFVGREWKSEFVTCYMNRTMEISQCSKGEYFHPKERKCKTSVIKDSFLSLYINASISIKVDVRDFCAANPTAIVLSEDNCAQYYNCSSPRIQQGDVLECHYPDLFSRQMLQCQNFTNTSCDNRKEPQAPCEYDENLCKTTNTSCIPCSIRFSSCVGLQDGVNVFLGREWKSDYTVCVKNRTIDQKKCPNGQYFHPKDRKCQTKVETGKLNAITEWSA</sequence>
<dbReference type="GO" id="GO:0008061">
    <property type="term" value="F:chitin binding"/>
    <property type="evidence" value="ECO:0007669"/>
    <property type="project" value="InterPro"/>
</dbReference>
<dbReference type="InterPro" id="IPR036508">
    <property type="entry name" value="Chitin-bd_dom_sf"/>
</dbReference>
<name>A0AAE0S0D3_9BIVA</name>
<accession>A0AAE0S0D3</accession>
<comment type="caution">
    <text evidence="2">The sequence shown here is derived from an EMBL/GenBank/DDBJ whole genome shotgun (WGS) entry which is preliminary data.</text>
</comment>
<evidence type="ECO:0000313" key="2">
    <source>
        <dbReference type="EMBL" id="KAK3583072.1"/>
    </source>
</evidence>
<evidence type="ECO:0000313" key="3">
    <source>
        <dbReference type="Proteomes" id="UP001195483"/>
    </source>
</evidence>
<feature type="domain" description="Chitin-binding type-2" evidence="1">
    <location>
        <begin position="383"/>
        <end position="442"/>
    </location>
</feature>
<dbReference type="InterPro" id="IPR002557">
    <property type="entry name" value="Chitin-bd_dom"/>
</dbReference>
<dbReference type="SMART" id="SM00494">
    <property type="entry name" value="ChtBD2"/>
    <property type="match status" value="5"/>
</dbReference>
<reference evidence="2" key="2">
    <citation type="journal article" date="2021" name="Genome Biol. Evol.">
        <title>Developing a high-quality reference genome for a parasitic bivalve with doubly uniparental inheritance (Bivalvia: Unionida).</title>
        <authorList>
            <person name="Smith C.H."/>
        </authorList>
    </citation>
    <scope>NUCLEOTIDE SEQUENCE</scope>
    <source>
        <strain evidence="2">CHS0354</strain>
        <tissue evidence="2">Mantle</tissue>
    </source>
</reference>
<evidence type="ECO:0000259" key="1">
    <source>
        <dbReference type="PROSITE" id="PS50940"/>
    </source>
</evidence>
<dbReference type="Pfam" id="PF01607">
    <property type="entry name" value="CBM_14"/>
    <property type="match status" value="1"/>
</dbReference>
<gene>
    <name evidence="2" type="ORF">CHS0354_004017</name>
</gene>
<feature type="domain" description="Chitin-binding type-2" evidence="1">
    <location>
        <begin position="220"/>
        <end position="280"/>
    </location>
</feature>
<dbReference type="AlphaFoldDB" id="A0AAE0S0D3"/>
<keyword evidence="3" id="KW-1185">Reference proteome</keyword>
<protein>
    <recommendedName>
        <fullName evidence="1">Chitin-binding type-2 domain-containing protein</fullName>
    </recommendedName>
</protein>
<organism evidence="2 3">
    <name type="scientific">Potamilus streckersoni</name>
    <dbReference type="NCBI Taxonomy" id="2493646"/>
    <lineage>
        <taxon>Eukaryota</taxon>
        <taxon>Metazoa</taxon>
        <taxon>Spiralia</taxon>
        <taxon>Lophotrochozoa</taxon>
        <taxon>Mollusca</taxon>
        <taxon>Bivalvia</taxon>
        <taxon>Autobranchia</taxon>
        <taxon>Heteroconchia</taxon>
        <taxon>Palaeoheterodonta</taxon>
        <taxon>Unionida</taxon>
        <taxon>Unionoidea</taxon>
        <taxon>Unionidae</taxon>
        <taxon>Ambleminae</taxon>
        <taxon>Lampsilini</taxon>
        <taxon>Potamilus</taxon>
    </lineage>
</organism>
<dbReference type="SUPFAM" id="SSF57625">
    <property type="entry name" value="Invertebrate chitin-binding proteins"/>
    <property type="match status" value="2"/>
</dbReference>
<dbReference type="PROSITE" id="PS50940">
    <property type="entry name" value="CHIT_BIND_II"/>
    <property type="match status" value="3"/>
</dbReference>
<dbReference type="Proteomes" id="UP001195483">
    <property type="component" value="Unassembled WGS sequence"/>
</dbReference>
<proteinExistence type="predicted"/>
<reference evidence="2" key="1">
    <citation type="journal article" date="2021" name="Genome Biol. Evol.">
        <title>A High-Quality Reference Genome for a Parasitic Bivalve with Doubly Uniparental Inheritance (Bivalvia: Unionida).</title>
        <authorList>
            <person name="Smith C.H."/>
        </authorList>
    </citation>
    <scope>NUCLEOTIDE SEQUENCE</scope>
    <source>
        <strain evidence="2">CHS0354</strain>
    </source>
</reference>
<dbReference type="EMBL" id="JAEAOA010000312">
    <property type="protein sequence ID" value="KAK3583072.1"/>
    <property type="molecule type" value="Genomic_DNA"/>
</dbReference>
<reference evidence="2" key="3">
    <citation type="submission" date="2023-05" db="EMBL/GenBank/DDBJ databases">
        <authorList>
            <person name="Smith C.H."/>
        </authorList>
    </citation>
    <scope>NUCLEOTIDE SEQUENCE</scope>
    <source>
        <strain evidence="2">CHS0354</strain>
        <tissue evidence="2">Mantle</tissue>
    </source>
</reference>
<feature type="domain" description="Chitin-binding type-2" evidence="1">
    <location>
        <begin position="71"/>
        <end position="131"/>
    </location>
</feature>